<dbReference type="PANTHER" id="PTHR24240">
    <property type="entry name" value="OPSIN"/>
    <property type="match status" value="1"/>
</dbReference>
<evidence type="ECO:0000256" key="9">
    <source>
        <dbReference type="ARBA" id="ARBA00023040"/>
    </source>
</evidence>
<dbReference type="InterPro" id="IPR017452">
    <property type="entry name" value="GPCR_Rhodpsn_7TM"/>
</dbReference>
<feature type="transmembrane region" description="Helical" evidence="16">
    <location>
        <begin position="327"/>
        <end position="347"/>
    </location>
</feature>
<evidence type="ECO:0000256" key="7">
    <source>
        <dbReference type="ARBA" id="ARBA00022989"/>
    </source>
</evidence>
<dbReference type="InterPro" id="IPR027430">
    <property type="entry name" value="Retinal_BS"/>
</dbReference>
<dbReference type="GeneID" id="101450417"/>
<proteinExistence type="evidence at transcript level"/>
<feature type="transmembrane region" description="Helical" evidence="16">
    <location>
        <begin position="137"/>
        <end position="157"/>
    </location>
</feature>
<dbReference type="PRINTS" id="PR00577">
    <property type="entry name" value="OPSINRH3RH4"/>
</dbReference>
<comment type="function">
    <text evidence="1">Visual pigments are the light-absorbing molecules that mediate vision. They consist of an apoprotein, opsin, covalently linked to cis-retinal.</text>
</comment>
<keyword evidence="9 16" id="KW-0297">G-protein coupled receptor</keyword>
<dbReference type="PROSITE" id="PS50262">
    <property type="entry name" value="G_PROTEIN_RECEP_F1_2"/>
    <property type="match status" value="1"/>
</dbReference>
<accession>W8C4F3</accession>
<dbReference type="Pfam" id="PF00001">
    <property type="entry name" value="7tm_1"/>
    <property type="match status" value="1"/>
</dbReference>
<evidence type="ECO:0000313" key="19">
    <source>
        <dbReference type="EMBL" id="JAC04214.1"/>
    </source>
</evidence>
<dbReference type="PROSITE" id="PS00238">
    <property type="entry name" value="OPSIN"/>
    <property type="match status" value="1"/>
</dbReference>
<comment type="subcellular location">
    <subcellularLocation>
        <location evidence="2 16">Membrane</location>
        <topology evidence="2 16">Multi-pass membrane protein</topology>
    </subcellularLocation>
</comment>
<sequence>MDTVGGHSYSEQNSFGNFSTALTLHAEARMSTDVRLIGWNVPPEEMRHIPDHWLKYPEPPAHYHYILGTLYLIFTTVSMAGNGVVVYIFSAAKSLRTPSNIFVINLAICDFFMMMKTPVFIYNSFHKGFALGNFGCQVYGILGAFTGIGASTSNALIAYDRYNVITRPMEGKMTHGKAICMVMCVYVYALPFVIGCLTESWGKFVPEGYLTSCTFDYLTDNFDTRLFVGTIFFCSFVCPTSMIVYYYSQIVGHVFSHEKALREQAKKMNVESLRSNVDKSKETAEIRIAKAAITICFLFFVSWTPYGVMSLIGAFGDKSLLTPGVTMIPACTCKMVACVDPFVYAISHPRYRAELQKRCPWLAIKEKSTEASTAGSTTTEQQQTTAA</sequence>
<dbReference type="OrthoDB" id="2105199at2759"/>
<evidence type="ECO:0000256" key="17">
    <source>
        <dbReference type="SAM" id="MobiDB-lite"/>
    </source>
</evidence>
<evidence type="ECO:0000256" key="8">
    <source>
        <dbReference type="ARBA" id="ARBA00022991"/>
    </source>
</evidence>
<evidence type="ECO:0000259" key="18">
    <source>
        <dbReference type="PROSITE" id="PS50262"/>
    </source>
</evidence>
<evidence type="ECO:0000256" key="15">
    <source>
        <dbReference type="ARBA" id="ARBA00023305"/>
    </source>
</evidence>
<evidence type="ECO:0000256" key="14">
    <source>
        <dbReference type="ARBA" id="ARBA00023224"/>
    </source>
</evidence>
<evidence type="ECO:0000256" key="12">
    <source>
        <dbReference type="ARBA" id="ARBA00023170"/>
    </source>
</evidence>
<reference evidence="19" key="1">
    <citation type="submission" date="2013-07" db="EMBL/GenBank/DDBJ databases">
        <authorList>
            <person name="Geib S."/>
        </authorList>
    </citation>
    <scope>NUCLEOTIDE SEQUENCE</scope>
</reference>
<keyword evidence="10 16" id="KW-0472">Membrane</keyword>
<keyword evidence="12 16" id="KW-0675">Receptor</keyword>
<keyword evidence="6 16" id="KW-0681">Retinal protein</keyword>
<dbReference type="PROSITE" id="PS00237">
    <property type="entry name" value="G_PROTEIN_RECEP_F1_1"/>
    <property type="match status" value="1"/>
</dbReference>
<keyword evidence="11" id="KW-1015">Disulfide bond</keyword>
<keyword evidence="13" id="KW-0325">Glycoprotein</keyword>
<keyword evidence="4 16" id="KW-0716">Sensory transduction</keyword>
<dbReference type="EMBL" id="GAMC01002342">
    <property type="protein sequence ID" value="JAC04214.1"/>
    <property type="molecule type" value="mRNA"/>
</dbReference>
<dbReference type="InterPro" id="IPR050125">
    <property type="entry name" value="GPCR_opsins"/>
</dbReference>
<dbReference type="PRINTS" id="PR00237">
    <property type="entry name" value="GPCRRHODOPSN"/>
</dbReference>
<dbReference type="KEGG" id="ccat:101450417"/>
<feature type="domain" description="G-protein coupled receptors family 1 profile" evidence="18">
    <location>
        <begin position="81"/>
        <end position="344"/>
    </location>
</feature>
<feature type="transmembrane region" description="Helical" evidence="16">
    <location>
        <begin position="226"/>
        <end position="247"/>
    </location>
</feature>
<dbReference type="GO" id="GO:0008020">
    <property type="term" value="F:G protein-coupled photoreceptor activity"/>
    <property type="evidence" value="ECO:0007669"/>
    <property type="project" value="UniProtKB-ARBA"/>
</dbReference>
<comment type="similarity">
    <text evidence="16">Belongs to the G-protein coupled receptor 1 family. Opsin subfamily.</text>
</comment>
<evidence type="ECO:0000256" key="3">
    <source>
        <dbReference type="ARBA" id="ARBA00022543"/>
    </source>
</evidence>
<evidence type="ECO:0000256" key="13">
    <source>
        <dbReference type="ARBA" id="ARBA00023180"/>
    </source>
</evidence>
<dbReference type="AlphaFoldDB" id="W8C4F3"/>
<dbReference type="InterPro" id="IPR001760">
    <property type="entry name" value="Opsin"/>
</dbReference>
<protein>
    <submittedName>
        <fullName evidence="19">Opsin Rh3</fullName>
    </submittedName>
</protein>
<name>W8C4F3_CERCA</name>
<evidence type="ECO:0000256" key="2">
    <source>
        <dbReference type="ARBA" id="ARBA00004141"/>
    </source>
</evidence>
<evidence type="ECO:0000256" key="5">
    <source>
        <dbReference type="ARBA" id="ARBA00022692"/>
    </source>
</evidence>
<gene>
    <name evidence="19" type="primary">OPS3</name>
</gene>
<keyword evidence="5 16" id="KW-0812">Transmembrane</keyword>
<dbReference type="SUPFAM" id="SSF81321">
    <property type="entry name" value="Family A G protein-coupled receptor-like"/>
    <property type="match status" value="1"/>
</dbReference>
<evidence type="ECO:0000256" key="11">
    <source>
        <dbReference type="ARBA" id="ARBA00023157"/>
    </source>
</evidence>
<organism evidence="19">
    <name type="scientific">Ceratitis capitata</name>
    <name type="common">Mediterranean fruit fly</name>
    <name type="synonym">Tephritis capitata</name>
    <dbReference type="NCBI Taxonomy" id="7213"/>
    <lineage>
        <taxon>Eukaryota</taxon>
        <taxon>Metazoa</taxon>
        <taxon>Ecdysozoa</taxon>
        <taxon>Arthropoda</taxon>
        <taxon>Hexapoda</taxon>
        <taxon>Insecta</taxon>
        <taxon>Pterygota</taxon>
        <taxon>Neoptera</taxon>
        <taxon>Endopterygota</taxon>
        <taxon>Diptera</taxon>
        <taxon>Brachycera</taxon>
        <taxon>Muscomorpha</taxon>
        <taxon>Tephritoidea</taxon>
        <taxon>Tephritidae</taxon>
        <taxon>Ceratitis</taxon>
        <taxon>Ceratitis</taxon>
    </lineage>
</organism>
<evidence type="ECO:0000256" key="6">
    <source>
        <dbReference type="ARBA" id="ARBA00022925"/>
    </source>
</evidence>
<feature type="transmembrane region" description="Helical" evidence="16">
    <location>
        <begin position="178"/>
        <end position="201"/>
    </location>
</feature>
<feature type="compositionally biased region" description="Low complexity" evidence="17">
    <location>
        <begin position="370"/>
        <end position="387"/>
    </location>
</feature>
<keyword evidence="3 16" id="KW-0600">Photoreceptor protein</keyword>
<evidence type="ECO:0000256" key="10">
    <source>
        <dbReference type="ARBA" id="ARBA00023136"/>
    </source>
</evidence>
<dbReference type="Gene3D" id="1.20.1070.10">
    <property type="entry name" value="Rhodopsin 7-helix transmembrane proteins"/>
    <property type="match status" value="1"/>
</dbReference>
<dbReference type="FunFam" id="1.20.1070.10:FF:000044">
    <property type="entry name" value="Opsin, ultraviolet-sensitive"/>
    <property type="match status" value="1"/>
</dbReference>
<dbReference type="InterPro" id="IPR000276">
    <property type="entry name" value="GPCR_Rhodpsn"/>
</dbReference>
<evidence type="ECO:0000256" key="1">
    <source>
        <dbReference type="ARBA" id="ARBA00002881"/>
    </source>
</evidence>
<dbReference type="GO" id="GO:0016020">
    <property type="term" value="C:membrane"/>
    <property type="evidence" value="ECO:0007669"/>
    <property type="project" value="UniProtKB-SubCell"/>
</dbReference>
<evidence type="ECO:0000256" key="16">
    <source>
        <dbReference type="RuleBase" id="RU004951"/>
    </source>
</evidence>
<dbReference type="PRINTS" id="PR00238">
    <property type="entry name" value="OPSIN"/>
</dbReference>
<keyword evidence="8 16" id="KW-0157">Chromophore</keyword>
<keyword evidence="15" id="KW-0844">Vision</keyword>
<dbReference type="GO" id="GO:0007602">
    <property type="term" value="P:phototransduction"/>
    <property type="evidence" value="ECO:0007669"/>
    <property type="project" value="UniProtKB-KW"/>
</dbReference>
<keyword evidence="14 16" id="KW-0807">Transducer</keyword>
<dbReference type="GO" id="GO:0007601">
    <property type="term" value="P:visual perception"/>
    <property type="evidence" value="ECO:0007669"/>
    <property type="project" value="UniProtKB-KW"/>
</dbReference>
<feature type="transmembrane region" description="Helical" evidence="16">
    <location>
        <begin position="101"/>
        <end position="125"/>
    </location>
</feature>
<reference evidence="19" key="2">
    <citation type="journal article" date="2014" name="BMC Genomics">
        <title>A genomic perspective to assessing quality of mass-reared SIT flies used in Mediterranean fruit fly (Ceratitis capitata) eradication in California.</title>
        <authorList>
            <person name="Calla B."/>
            <person name="Hall B."/>
            <person name="Hou S."/>
            <person name="Geib S.M."/>
        </authorList>
    </citation>
    <scope>NUCLEOTIDE SEQUENCE</scope>
</reference>
<keyword evidence="7 16" id="KW-1133">Transmembrane helix</keyword>
<feature type="transmembrane region" description="Helical" evidence="16">
    <location>
        <begin position="291"/>
        <end position="315"/>
    </location>
</feature>
<evidence type="ECO:0000256" key="4">
    <source>
        <dbReference type="ARBA" id="ARBA00022606"/>
    </source>
</evidence>
<feature type="region of interest" description="Disordered" evidence="17">
    <location>
        <begin position="368"/>
        <end position="387"/>
    </location>
</feature>
<feature type="transmembrane region" description="Helical" evidence="16">
    <location>
        <begin position="63"/>
        <end position="89"/>
    </location>
</feature>
<dbReference type="CDD" id="cd15079">
    <property type="entry name" value="7tmA_photoreceptors_insect"/>
    <property type="match status" value="1"/>
</dbReference>